<dbReference type="Pfam" id="PF09772">
    <property type="entry name" value="Tmem26"/>
    <property type="match status" value="1"/>
</dbReference>
<keyword evidence="1" id="KW-0812">Transmembrane</keyword>
<evidence type="ECO:0000313" key="2">
    <source>
        <dbReference type="Ensembl" id="ENSCINP00000025176.2"/>
    </source>
</evidence>
<dbReference type="InterPro" id="IPR019169">
    <property type="entry name" value="Transmembrane_26"/>
</dbReference>
<dbReference type="PANTHER" id="PTHR22168">
    <property type="entry name" value="TMEM26 PROTEIN"/>
    <property type="match status" value="1"/>
</dbReference>
<dbReference type="Proteomes" id="UP000008144">
    <property type="component" value="Chromosome 1"/>
</dbReference>
<feature type="transmembrane region" description="Helical" evidence="1">
    <location>
        <begin position="73"/>
        <end position="91"/>
    </location>
</feature>
<evidence type="ECO:0000313" key="3">
    <source>
        <dbReference type="Proteomes" id="UP000008144"/>
    </source>
</evidence>
<protein>
    <recommendedName>
        <fullName evidence="4">Transmembrane protein 26</fullName>
    </recommendedName>
</protein>
<accession>F6RDZ8</accession>
<keyword evidence="1" id="KW-0472">Membrane</keyword>
<keyword evidence="1" id="KW-1133">Transmembrane helix</keyword>
<organism evidence="2 3">
    <name type="scientific">Ciona intestinalis</name>
    <name type="common">Transparent sea squirt</name>
    <name type="synonym">Ascidia intestinalis</name>
    <dbReference type="NCBI Taxonomy" id="7719"/>
    <lineage>
        <taxon>Eukaryota</taxon>
        <taxon>Metazoa</taxon>
        <taxon>Chordata</taxon>
        <taxon>Tunicata</taxon>
        <taxon>Ascidiacea</taxon>
        <taxon>Phlebobranchia</taxon>
        <taxon>Cionidae</taxon>
        <taxon>Ciona</taxon>
    </lineage>
</organism>
<dbReference type="InParanoid" id="F6RDZ8"/>
<evidence type="ECO:0008006" key="4">
    <source>
        <dbReference type="Google" id="ProtNLM"/>
    </source>
</evidence>
<reference evidence="2" key="3">
    <citation type="submission" date="2025-08" db="UniProtKB">
        <authorList>
            <consortium name="Ensembl"/>
        </authorList>
    </citation>
    <scope>IDENTIFICATION</scope>
</reference>
<name>F6RDZ8_CIOIN</name>
<feature type="transmembrane region" description="Helical" evidence="1">
    <location>
        <begin position="41"/>
        <end position="61"/>
    </location>
</feature>
<sequence>QLSTVVGGDSDVGGKVVGTIEDAKKAIDQLLSGVNIFDRTTWVLVLHQLLLFILIIGRALLPTGEGISRDELSQLLLVFIGVGADILEFVTETVKEVAVRCDRLLIIFIMGFWSWSTLQFTFVLTAAKARRTRAVGIYDGESGMNSPVVVVEESESEKSELPS</sequence>
<reference evidence="2" key="2">
    <citation type="journal article" date="2008" name="Genome Biol.">
        <title>Improved genome assembly and evidence-based global gene model set for the chordate Ciona intestinalis: new insight into intron and operon populations.</title>
        <authorList>
            <person name="Satou Y."/>
            <person name="Mineta K."/>
            <person name="Ogasawara M."/>
            <person name="Sasakura Y."/>
            <person name="Shoguchi E."/>
            <person name="Ueno K."/>
            <person name="Yamada L."/>
            <person name="Matsumoto J."/>
            <person name="Wasserscheid J."/>
            <person name="Dewar K."/>
            <person name="Wiley G.B."/>
            <person name="Macmil S.L."/>
            <person name="Roe B.A."/>
            <person name="Zeller R.W."/>
            <person name="Hastings K.E."/>
            <person name="Lemaire P."/>
            <person name="Lindquist E."/>
            <person name="Endo T."/>
            <person name="Hotta K."/>
            <person name="Inaba K."/>
        </authorList>
    </citation>
    <scope>NUCLEOTIDE SEQUENCE [LARGE SCALE GENOMIC DNA]</scope>
    <source>
        <strain evidence="2">wild type</strain>
    </source>
</reference>
<dbReference type="GeneTree" id="ENSGT00390000014794"/>
<dbReference type="HOGENOM" id="CLU_1630765_0_0_1"/>
<keyword evidence="3" id="KW-1185">Reference proteome</keyword>
<dbReference type="PANTHER" id="PTHR22168:SF7">
    <property type="entry name" value="TRANSMEMBRANE PROTEIN 26-LIKE"/>
    <property type="match status" value="1"/>
</dbReference>
<evidence type="ECO:0000256" key="1">
    <source>
        <dbReference type="SAM" id="Phobius"/>
    </source>
</evidence>
<reference evidence="2" key="4">
    <citation type="submission" date="2025-09" db="UniProtKB">
        <authorList>
            <consortium name="Ensembl"/>
        </authorList>
    </citation>
    <scope>IDENTIFICATION</scope>
</reference>
<dbReference type="AlphaFoldDB" id="F6RDZ8"/>
<proteinExistence type="predicted"/>
<feature type="transmembrane region" description="Helical" evidence="1">
    <location>
        <begin position="103"/>
        <end position="124"/>
    </location>
</feature>
<dbReference type="EMBL" id="EAAA01000071">
    <property type="status" value="NOT_ANNOTATED_CDS"/>
    <property type="molecule type" value="Genomic_DNA"/>
</dbReference>
<reference evidence="3" key="1">
    <citation type="journal article" date="2002" name="Science">
        <title>The draft genome of Ciona intestinalis: insights into chordate and vertebrate origins.</title>
        <authorList>
            <person name="Dehal P."/>
            <person name="Satou Y."/>
            <person name="Campbell R.K."/>
            <person name="Chapman J."/>
            <person name="Degnan B."/>
            <person name="De Tomaso A."/>
            <person name="Davidson B."/>
            <person name="Di Gregorio A."/>
            <person name="Gelpke M."/>
            <person name="Goodstein D.M."/>
            <person name="Harafuji N."/>
            <person name="Hastings K.E."/>
            <person name="Ho I."/>
            <person name="Hotta K."/>
            <person name="Huang W."/>
            <person name="Kawashima T."/>
            <person name="Lemaire P."/>
            <person name="Martinez D."/>
            <person name="Meinertzhagen I.A."/>
            <person name="Necula S."/>
            <person name="Nonaka M."/>
            <person name="Putnam N."/>
            <person name="Rash S."/>
            <person name="Saiga H."/>
            <person name="Satake M."/>
            <person name="Terry A."/>
            <person name="Yamada L."/>
            <person name="Wang H.G."/>
            <person name="Awazu S."/>
            <person name="Azumi K."/>
            <person name="Boore J."/>
            <person name="Branno M."/>
            <person name="Chin-Bow S."/>
            <person name="DeSantis R."/>
            <person name="Doyle S."/>
            <person name="Francino P."/>
            <person name="Keys D.N."/>
            <person name="Haga S."/>
            <person name="Hayashi H."/>
            <person name="Hino K."/>
            <person name="Imai K.S."/>
            <person name="Inaba K."/>
            <person name="Kano S."/>
            <person name="Kobayashi K."/>
            <person name="Kobayashi M."/>
            <person name="Lee B.I."/>
            <person name="Makabe K.W."/>
            <person name="Manohar C."/>
            <person name="Matassi G."/>
            <person name="Medina M."/>
            <person name="Mochizuki Y."/>
            <person name="Mount S."/>
            <person name="Morishita T."/>
            <person name="Miura S."/>
            <person name="Nakayama A."/>
            <person name="Nishizaka S."/>
            <person name="Nomoto H."/>
            <person name="Ohta F."/>
            <person name="Oishi K."/>
            <person name="Rigoutsos I."/>
            <person name="Sano M."/>
            <person name="Sasaki A."/>
            <person name="Sasakura Y."/>
            <person name="Shoguchi E."/>
            <person name="Shin-i T."/>
            <person name="Spagnuolo A."/>
            <person name="Stainier D."/>
            <person name="Suzuki M.M."/>
            <person name="Tassy O."/>
            <person name="Takatori N."/>
            <person name="Tokuoka M."/>
            <person name="Yagi K."/>
            <person name="Yoshizaki F."/>
            <person name="Wada S."/>
            <person name="Zhang C."/>
            <person name="Hyatt P.D."/>
            <person name="Larimer F."/>
            <person name="Detter C."/>
            <person name="Doggett N."/>
            <person name="Glavina T."/>
            <person name="Hawkins T."/>
            <person name="Richardson P."/>
            <person name="Lucas S."/>
            <person name="Kohara Y."/>
            <person name="Levine M."/>
            <person name="Satoh N."/>
            <person name="Rokhsar D.S."/>
        </authorList>
    </citation>
    <scope>NUCLEOTIDE SEQUENCE [LARGE SCALE GENOMIC DNA]</scope>
</reference>
<dbReference type="Ensembl" id="ENSCINT00000025422.2">
    <property type="protein sequence ID" value="ENSCINP00000025176.2"/>
    <property type="gene ID" value="ENSCING00000013795.2"/>
</dbReference>